<protein>
    <recommendedName>
        <fullName evidence="1">C2 domain-containing protein</fullName>
    </recommendedName>
</protein>
<reference evidence="2" key="1">
    <citation type="submission" date="2021-01" db="EMBL/GenBank/DDBJ databases">
        <authorList>
            <person name="Corre E."/>
            <person name="Pelletier E."/>
            <person name="Niang G."/>
            <person name="Scheremetjew M."/>
            <person name="Finn R."/>
            <person name="Kale V."/>
            <person name="Holt S."/>
            <person name="Cochrane G."/>
            <person name="Meng A."/>
            <person name="Brown T."/>
            <person name="Cohen L."/>
        </authorList>
    </citation>
    <scope>NUCLEOTIDE SEQUENCE</scope>
    <source>
        <strain evidence="2">GSO104</strain>
    </source>
</reference>
<dbReference type="InterPro" id="IPR000008">
    <property type="entry name" value="C2_dom"/>
</dbReference>
<gene>
    <name evidence="2" type="ORF">DBRI00130_LOCUS30412</name>
</gene>
<dbReference type="InterPro" id="IPR035892">
    <property type="entry name" value="C2_domain_sf"/>
</dbReference>
<proteinExistence type="predicted"/>
<evidence type="ECO:0000313" key="2">
    <source>
        <dbReference type="EMBL" id="CAE4636659.1"/>
    </source>
</evidence>
<dbReference type="Gene3D" id="2.60.40.150">
    <property type="entry name" value="C2 domain"/>
    <property type="match status" value="1"/>
</dbReference>
<dbReference type="SMART" id="SM00239">
    <property type="entry name" value="C2"/>
    <property type="match status" value="1"/>
</dbReference>
<evidence type="ECO:0000259" key="1">
    <source>
        <dbReference type="PROSITE" id="PS50004"/>
    </source>
</evidence>
<dbReference type="EMBL" id="HBNS01038986">
    <property type="protein sequence ID" value="CAE4636659.1"/>
    <property type="molecule type" value="Transcribed_RNA"/>
</dbReference>
<dbReference type="PROSITE" id="PS50004">
    <property type="entry name" value="C2"/>
    <property type="match status" value="1"/>
</dbReference>
<dbReference type="CDD" id="cd00030">
    <property type="entry name" value="C2"/>
    <property type="match status" value="1"/>
</dbReference>
<organism evidence="2">
    <name type="scientific">Ditylum brightwellii</name>
    <dbReference type="NCBI Taxonomy" id="49249"/>
    <lineage>
        <taxon>Eukaryota</taxon>
        <taxon>Sar</taxon>
        <taxon>Stramenopiles</taxon>
        <taxon>Ochrophyta</taxon>
        <taxon>Bacillariophyta</taxon>
        <taxon>Mediophyceae</taxon>
        <taxon>Lithodesmiophycidae</taxon>
        <taxon>Lithodesmiales</taxon>
        <taxon>Lithodesmiaceae</taxon>
        <taxon>Ditylum</taxon>
    </lineage>
</organism>
<dbReference type="AlphaFoldDB" id="A0A7S4S7C6"/>
<dbReference type="SUPFAM" id="SSF49562">
    <property type="entry name" value="C2 domain (Calcium/lipid-binding domain, CaLB)"/>
    <property type="match status" value="1"/>
</dbReference>
<feature type="domain" description="C2" evidence="1">
    <location>
        <begin position="139"/>
        <end position="267"/>
    </location>
</feature>
<sequence>MGAVKVSPRFLYKATEERREFRLQPLMSKGIIVNHKVKGKLALRCRRATPYDKEFLKQYKIDAVKEARKDPIKLRGVAMIVKNVGTGGGGYVKTVVEKKRKKETIGTETVVKYKIRPEPDPQRKTQTTWMTKEEIDKESFNESRVWLDAGSGMLAKVFLEIINCKGIPNLDVNVGLDRNKTDAFCKIVYEDCICSTDVIDDCLSPRWMPWTNRAFVLHMTHTSSPLFIGVFDYDSSLHTNVESHDPIGRVNVDLTKLRADTEYLLTYQLYKEGTKISDRKPVNGTITIRLRLEVPDERHLVLSCLQPPPTVYVNDSQKRDFLNDIRINIRMCYGAVVDCRHHWEGHLWVLYVPVAFSFVE</sequence>
<accession>A0A7S4S7C6</accession>
<name>A0A7S4S7C6_9STRA</name>
<dbReference type="Pfam" id="PF00168">
    <property type="entry name" value="C2"/>
    <property type="match status" value="1"/>
</dbReference>